<proteinExistence type="predicted"/>
<dbReference type="AlphaFoldDB" id="A0A4Y8RPB0"/>
<dbReference type="PANTHER" id="PTHR42913:SF9">
    <property type="entry name" value="SLR1591 PROTEIN"/>
    <property type="match status" value="1"/>
</dbReference>
<dbReference type="PANTHER" id="PTHR42913">
    <property type="entry name" value="APOPTOSIS-INDUCING FACTOR 1"/>
    <property type="match status" value="1"/>
</dbReference>
<sequence length="372" mass="39432">MIDIVLVGGGHAHLFVLEAFARAPLEGVRLTLIAKEAFAPYSGMLPGRVSGQYPLDAGEIDLRRLAAKAGARFLHAPASAIDRTHRRILIDGHSPVSYDLLSLDVGIVPDVASIAGAATNALVVKPISTFRERLEGLLADIGEGRCRNLAVVGGGPAGFELAHALRRRTKAPAGEDSGQASVSLIAGGELLSGLPERGRQLARRSLERSKIALVESARVVRIDPDTVILDDGRSLPADAALVATAAAAPPILERSGLACDRRGFVRLRETLQAEDDDRIFAAGDCGSLIGQERPKAGVFAVRQGPVLAENLRRAALGRPLVRYQAQQAYLMLLALSNGEAIAARGRLALQSHLAFRLKDRIDRGFVARFGGG</sequence>
<accession>A0A4Y8RPB0</accession>
<dbReference type="Gene3D" id="3.50.50.100">
    <property type="match status" value="1"/>
</dbReference>
<feature type="domain" description="FAD/NAD(P)-binding" evidence="5">
    <location>
        <begin position="3"/>
        <end position="304"/>
    </location>
</feature>
<dbReference type="GO" id="GO:0019646">
    <property type="term" value="P:aerobic electron transport chain"/>
    <property type="evidence" value="ECO:0007669"/>
    <property type="project" value="TreeGrafter"/>
</dbReference>
<dbReference type="GO" id="GO:0003955">
    <property type="term" value="F:NAD(P)H dehydrogenase (quinone) activity"/>
    <property type="evidence" value="ECO:0007669"/>
    <property type="project" value="TreeGrafter"/>
</dbReference>
<evidence type="ECO:0000256" key="1">
    <source>
        <dbReference type="ARBA" id="ARBA00001974"/>
    </source>
</evidence>
<keyword evidence="2" id="KW-0285">Flavoprotein</keyword>
<dbReference type="InterPro" id="IPR051169">
    <property type="entry name" value="NADH-Q_oxidoreductase"/>
</dbReference>
<dbReference type="InterPro" id="IPR023753">
    <property type="entry name" value="FAD/NAD-binding_dom"/>
</dbReference>
<protein>
    <submittedName>
        <fullName evidence="6">FAD-dependent oxidoreductase</fullName>
    </submittedName>
</protein>
<gene>
    <name evidence="6" type="ORF">E3C22_08675</name>
</gene>
<evidence type="ECO:0000313" key="6">
    <source>
        <dbReference type="EMBL" id="TFF25419.1"/>
    </source>
</evidence>
<dbReference type="RefSeq" id="WP_134761588.1">
    <property type="nucleotide sequence ID" value="NZ_SOZD01000002.1"/>
</dbReference>
<dbReference type="Pfam" id="PF07992">
    <property type="entry name" value="Pyr_redox_2"/>
    <property type="match status" value="1"/>
</dbReference>
<evidence type="ECO:0000256" key="3">
    <source>
        <dbReference type="ARBA" id="ARBA00022827"/>
    </source>
</evidence>
<dbReference type="EMBL" id="SOZD01000002">
    <property type="protein sequence ID" value="TFF25419.1"/>
    <property type="molecule type" value="Genomic_DNA"/>
</dbReference>
<dbReference type="SUPFAM" id="SSF51905">
    <property type="entry name" value="FAD/NAD(P)-binding domain"/>
    <property type="match status" value="2"/>
</dbReference>
<name>A0A4Y8RPB0_9HYPH</name>
<evidence type="ECO:0000259" key="5">
    <source>
        <dbReference type="Pfam" id="PF07992"/>
    </source>
</evidence>
<dbReference type="Proteomes" id="UP000298179">
    <property type="component" value="Unassembled WGS sequence"/>
</dbReference>
<comment type="cofactor">
    <cofactor evidence="1">
        <name>FAD</name>
        <dbReference type="ChEBI" id="CHEBI:57692"/>
    </cofactor>
</comment>
<keyword evidence="7" id="KW-1185">Reference proteome</keyword>
<reference evidence="6 7" key="1">
    <citation type="submission" date="2019-03" db="EMBL/GenBank/DDBJ databases">
        <title>Jiella endophytica sp. nov., a novel endophytic bacterium isolated from root of Ficus microcarpa Linn. f.</title>
        <authorList>
            <person name="Tuo L."/>
        </authorList>
    </citation>
    <scope>NUCLEOTIDE SEQUENCE [LARGE SCALE GENOMIC DNA]</scope>
    <source>
        <strain evidence="6 7">CBS5Q-3</strain>
    </source>
</reference>
<comment type="caution">
    <text evidence="6">The sequence shown here is derived from an EMBL/GenBank/DDBJ whole genome shotgun (WGS) entry which is preliminary data.</text>
</comment>
<dbReference type="InterPro" id="IPR017584">
    <property type="entry name" value="Pyridine_nucleo_diS_OxRdtase_N"/>
</dbReference>
<dbReference type="OrthoDB" id="9781621at2"/>
<keyword evidence="3" id="KW-0274">FAD</keyword>
<evidence type="ECO:0000256" key="4">
    <source>
        <dbReference type="ARBA" id="ARBA00023002"/>
    </source>
</evidence>
<dbReference type="PRINTS" id="PR00469">
    <property type="entry name" value="PNDRDTASEII"/>
</dbReference>
<organism evidence="6 7">
    <name type="scientific">Jiella endophytica</name>
    <dbReference type="NCBI Taxonomy" id="2558362"/>
    <lineage>
        <taxon>Bacteria</taxon>
        <taxon>Pseudomonadati</taxon>
        <taxon>Pseudomonadota</taxon>
        <taxon>Alphaproteobacteria</taxon>
        <taxon>Hyphomicrobiales</taxon>
        <taxon>Aurantimonadaceae</taxon>
        <taxon>Jiella</taxon>
    </lineage>
</organism>
<evidence type="ECO:0000313" key="7">
    <source>
        <dbReference type="Proteomes" id="UP000298179"/>
    </source>
</evidence>
<evidence type="ECO:0000256" key="2">
    <source>
        <dbReference type="ARBA" id="ARBA00022630"/>
    </source>
</evidence>
<dbReference type="InterPro" id="IPR036188">
    <property type="entry name" value="FAD/NAD-bd_sf"/>
</dbReference>
<dbReference type="NCBIfam" id="TIGR03169">
    <property type="entry name" value="Nterm_to_SelD"/>
    <property type="match status" value="1"/>
</dbReference>
<keyword evidence="4" id="KW-0560">Oxidoreductase</keyword>